<comment type="caution">
    <text evidence="2">The sequence shown here is derived from an EMBL/GenBank/DDBJ whole genome shotgun (WGS) entry which is preliminary data.</text>
</comment>
<sequence>MGGAGMTIPVSSQSQIFRKHFNMSCNLPSNNHDRETNSSLLQGTAPHDDDEAVFQMTTPRTATELVDESIAIINETEDLDGINTYICDGDYTPDQLNGGDNRNGDLPKQ</sequence>
<evidence type="ECO:0000313" key="3">
    <source>
        <dbReference type="Proteomes" id="UP001295423"/>
    </source>
</evidence>
<dbReference type="AlphaFoldDB" id="A0AAD2JP37"/>
<feature type="region of interest" description="Disordered" evidence="1">
    <location>
        <begin position="90"/>
        <end position="109"/>
    </location>
</feature>
<protein>
    <submittedName>
        <fullName evidence="2">Uncharacterized protein</fullName>
    </submittedName>
</protein>
<name>A0AAD2JP37_9STRA</name>
<gene>
    <name evidence="2" type="ORF">CYCCA115_LOCUS23377</name>
</gene>
<proteinExistence type="predicted"/>
<feature type="region of interest" description="Disordered" evidence="1">
    <location>
        <begin position="26"/>
        <end position="47"/>
    </location>
</feature>
<accession>A0AAD2JP37</accession>
<evidence type="ECO:0000313" key="2">
    <source>
        <dbReference type="EMBL" id="CAJ1968736.1"/>
    </source>
</evidence>
<keyword evidence="3" id="KW-1185">Reference proteome</keyword>
<dbReference type="EMBL" id="CAKOGP040002402">
    <property type="protein sequence ID" value="CAJ1968736.1"/>
    <property type="molecule type" value="Genomic_DNA"/>
</dbReference>
<evidence type="ECO:0000256" key="1">
    <source>
        <dbReference type="SAM" id="MobiDB-lite"/>
    </source>
</evidence>
<reference evidence="2" key="1">
    <citation type="submission" date="2023-08" db="EMBL/GenBank/DDBJ databases">
        <authorList>
            <person name="Audoor S."/>
            <person name="Bilcke G."/>
        </authorList>
    </citation>
    <scope>NUCLEOTIDE SEQUENCE</scope>
</reference>
<organism evidence="2 3">
    <name type="scientific">Cylindrotheca closterium</name>
    <dbReference type="NCBI Taxonomy" id="2856"/>
    <lineage>
        <taxon>Eukaryota</taxon>
        <taxon>Sar</taxon>
        <taxon>Stramenopiles</taxon>
        <taxon>Ochrophyta</taxon>
        <taxon>Bacillariophyta</taxon>
        <taxon>Bacillariophyceae</taxon>
        <taxon>Bacillariophycidae</taxon>
        <taxon>Bacillariales</taxon>
        <taxon>Bacillariaceae</taxon>
        <taxon>Cylindrotheca</taxon>
    </lineage>
</organism>
<dbReference type="Proteomes" id="UP001295423">
    <property type="component" value="Unassembled WGS sequence"/>
</dbReference>